<organism evidence="1 2">
    <name type="scientific">Flavobacterium cyanobacteriorum</name>
    <dbReference type="NCBI Taxonomy" id="2022802"/>
    <lineage>
        <taxon>Bacteria</taxon>
        <taxon>Pseudomonadati</taxon>
        <taxon>Bacteroidota</taxon>
        <taxon>Flavobacteriia</taxon>
        <taxon>Flavobacteriales</taxon>
        <taxon>Flavobacteriaceae</taxon>
        <taxon>Flavobacterium</taxon>
    </lineage>
</organism>
<comment type="caution">
    <text evidence="1">The sequence shown here is derived from an EMBL/GenBank/DDBJ whole genome shotgun (WGS) entry which is preliminary data.</text>
</comment>
<dbReference type="RefSeq" id="WP_094413739.1">
    <property type="nucleotide sequence ID" value="NZ_NOXV01000232.1"/>
</dbReference>
<dbReference type="AlphaFoldDB" id="A0A255Z9B8"/>
<gene>
    <name evidence="1" type="ORF">CHU92_06370</name>
</gene>
<evidence type="ECO:0000313" key="2">
    <source>
        <dbReference type="Proteomes" id="UP000216605"/>
    </source>
</evidence>
<dbReference type="EMBL" id="NOXV01000232">
    <property type="protein sequence ID" value="OYQ38147.1"/>
    <property type="molecule type" value="Genomic_DNA"/>
</dbReference>
<proteinExistence type="predicted"/>
<accession>A0A255Z9B8</accession>
<reference evidence="1 2" key="1">
    <citation type="submission" date="2017-07" db="EMBL/GenBank/DDBJ databases">
        <title>Flavobacterium cyanobacteriorum sp. nov., isolated from cyanobacterial aggregates in a eutrophic lake.</title>
        <authorList>
            <person name="Cai H."/>
        </authorList>
    </citation>
    <scope>NUCLEOTIDE SEQUENCE [LARGE SCALE GENOMIC DNA]</scope>
    <source>
        <strain evidence="1 2">TH021</strain>
    </source>
</reference>
<sequence>MKGLLILFLLLLVWSFTLASLGSFPLLSGSAPDAAGQSTVTQRELNDLHRVAATDSLHRPVRHR</sequence>
<protein>
    <submittedName>
        <fullName evidence="1">Uncharacterized protein</fullName>
    </submittedName>
</protein>
<keyword evidence="2" id="KW-1185">Reference proteome</keyword>
<dbReference type="Proteomes" id="UP000216605">
    <property type="component" value="Unassembled WGS sequence"/>
</dbReference>
<evidence type="ECO:0000313" key="1">
    <source>
        <dbReference type="EMBL" id="OYQ38147.1"/>
    </source>
</evidence>
<name>A0A255Z9B8_9FLAO</name>